<dbReference type="RefSeq" id="WP_320337315.1">
    <property type="nucleotide sequence ID" value="NZ_JASFAG010000004.1"/>
</dbReference>
<sequence length="178" mass="18321">MKKIVAVTAATVVMGLASFANAATPASGNPGTVRFNGEIVSGACGIDASFLDQTVSTLSQVPSNQFKAIGDRLTPTKFDIILTDCDTTTQKNARFTFSGVQDPAVPGLFATTGLAQNVGIRLQASAGEMLDNGTEQVAPVVLQNGNNTVTFAAMYEATSATVTTGEADSVANFTVAYN</sequence>
<dbReference type="Proteomes" id="UP001287024">
    <property type="component" value="Unassembled WGS sequence"/>
</dbReference>
<dbReference type="Gene3D" id="2.60.40.1090">
    <property type="entry name" value="Fimbrial-type adhesion domain"/>
    <property type="match status" value="1"/>
</dbReference>
<keyword evidence="4" id="KW-0281">Fimbrium</keyword>
<evidence type="ECO:0000313" key="7">
    <source>
        <dbReference type="EMBL" id="MDX9678842.1"/>
    </source>
</evidence>
<evidence type="ECO:0000256" key="4">
    <source>
        <dbReference type="ARBA" id="ARBA00023263"/>
    </source>
</evidence>
<dbReference type="InterPro" id="IPR050263">
    <property type="entry name" value="Bact_Fimbrial_Adh_Pro"/>
</dbReference>
<accession>A0ABU5BRH1</accession>
<dbReference type="PANTHER" id="PTHR33420">
    <property type="entry name" value="FIMBRIAL SUBUNIT ELFA-RELATED"/>
    <property type="match status" value="1"/>
</dbReference>
<organism evidence="7 8">
    <name type="scientific">Pseudomonas zeae</name>
    <dbReference type="NCBI Taxonomy" id="2745510"/>
    <lineage>
        <taxon>Bacteria</taxon>
        <taxon>Pseudomonadati</taxon>
        <taxon>Pseudomonadota</taxon>
        <taxon>Gammaproteobacteria</taxon>
        <taxon>Pseudomonadales</taxon>
        <taxon>Pseudomonadaceae</taxon>
        <taxon>Pseudomonas</taxon>
    </lineage>
</organism>
<evidence type="ECO:0000259" key="6">
    <source>
        <dbReference type="Pfam" id="PF00419"/>
    </source>
</evidence>
<feature type="signal peptide" evidence="5">
    <location>
        <begin position="1"/>
        <end position="22"/>
    </location>
</feature>
<dbReference type="InterPro" id="IPR008966">
    <property type="entry name" value="Adhesion_dom_sf"/>
</dbReference>
<comment type="similarity">
    <text evidence="2">Belongs to the fimbrial protein family.</text>
</comment>
<proteinExistence type="inferred from homology"/>
<dbReference type="SUPFAM" id="SSF49401">
    <property type="entry name" value="Bacterial adhesins"/>
    <property type="match status" value="1"/>
</dbReference>
<keyword evidence="8" id="KW-1185">Reference proteome</keyword>
<keyword evidence="3 5" id="KW-0732">Signal</keyword>
<feature type="domain" description="Fimbrial-type adhesion" evidence="6">
    <location>
        <begin position="34"/>
        <end position="177"/>
    </location>
</feature>
<dbReference type="InterPro" id="IPR000259">
    <property type="entry name" value="Adhesion_dom_fimbrial"/>
</dbReference>
<evidence type="ECO:0000256" key="1">
    <source>
        <dbReference type="ARBA" id="ARBA00004561"/>
    </source>
</evidence>
<dbReference type="PANTHER" id="PTHR33420:SF3">
    <property type="entry name" value="FIMBRIAL SUBUNIT ELFA"/>
    <property type="match status" value="1"/>
</dbReference>
<evidence type="ECO:0000256" key="3">
    <source>
        <dbReference type="ARBA" id="ARBA00022729"/>
    </source>
</evidence>
<evidence type="ECO:0000313" key="8">
    <source>
        <dbReference type="Proteomes" id="UP001287024"/>
    </source>
</evidence>
<evidence type="ECO:0000256" key="5">
    <source>
        <dbReference type="SAM" id="SignalP"/>
    </source>
</evidence>
<evidence type="ECO:0000256" key="2">
    <source>
        <dbReference type="ARBA" id="ARBA00006671"/>
    </source>
</evidence>
<gene>
    <name evidence="7" type="ORF">QMK45_23360</name>
</gene>
<name>A0ABU5BRH1_9PSED</name>
<reference evidence="7 8" key="1">
    <citation type="submission" date="2023-05" db="EMBL/GenBank/DDBJ databases">
        <title>Siderophore-mediated competition between Bacillus subtilis and Pseudomonas marginalis.</title>
        <authorList>
            <person name="Lyng M."/>
            <person name="Joergensen J.P.B."/>
            <person name="Schostag M.D."/>
            <person name="Jarmusch S.A."/>
            <person name="Aguilar D.K.C."/>
            <person name="Andrade C.N.L."/>
            <person name="Kovacs A.T."/>
        </authorList>
    </citation>
    <scope>NUCLEOTIDE SEQUENCE [LARGE SCALE GENOMIC DNA]</scope>
    <source>
        <strain evidence="7 8">P8_72</strain>
    </source>
</reference>
<dbReference type="EMBL" id="JASFAG010000004">
    <property type="protein sequence ID" value="MDX9678842.1"/>
    <property type="molecule type" value="Genomic_DNA"/>
</dbReference>
<protein>
    <submittedName>
        <fullName evidence="7">Fimbrial protein</fullName>
    </submittedName>
</protein>
<dbReference type="Pfam" id="PF00419">
    <property type="entry name" value="Fimbrial"/>
    <property type="match status" value="1"/>
</dbReference>
<comment type="subcellular location">
    <subcellularLocation>
        <location evidence="1">Fimbrium</location>
    </subcellularLocation>
</comment>
<dbReference type="InterPro" id="IPR036937">
    <property type="entry name" value="Adhesion_dom_fimbrial_sf"/>
</dbReference>
<feature type="chain" id="PRO_5047259226" evidence="5">
    <location>
        <begin position="23"/>
        <end position="178"/>
    </location>
</feature>
<comment type="caution">
    <text evidence="7">The sequence shown here is derived from an EMBL/GenBank/DDBJ whole genome shotgun (WGS) entry which is preliminary data.</text>
</comment>